<dbReference type="AlphaFoldDB" id="A0A091HIV7"/>
<gene>
    <name evidence="2" type="ORF">N320_08231</name>
</gene>
<evidence type="ECO:0000313" key="2">
    <source>
        <dbReference type="EMBL" id="KFO94640.1"/>
    </source>
</evidence>
<reference evidence="2 3" key="1">
    <citation type="submission" date="2014-04" db="EMBL/GenBank/DDBJ databases">
        <title>Genome evolution of avian class.</title>
        <authorList>
            <person name="Zhang G."/>
            <person name="Li C."/>
        </authorList>
    </citation>
    <scope>NUCLEOTIDE SEQUENCE [LARGE SCALE GENOMIC DNA]</scope>
    <source>
        <strain evidence="2">BGI_N320</strain>
    </source>
</reference>
<dbReference type="EMBL" id="KL536691">
    <property type="protein sequence ID" value="KFO94640.1"/>
    <property type="molecule type" value="Genomic_DNA"/>
</dbReference>
<keyword evidence="3" id="KW-1185">Reference proteome</keyword>
<feature type="compositionally biased region" description="Polar residues" evidence="1">
    <location>
        <begin position="116"/>
        <end position="126"/>
    </location>
</feature>
<organism evidence="2 3">
    <name type="scientific">Buceros rhinoceros silvestris</name>
    <dbReference type="NCBI Taxonomy" id="175836"/>
    <lineage>
        <taxon>Eukaryota</taxon>
        <taxon>Metazoa</taxon>
        <taxon>Chordata</taxon>
        <taxon>Craniata</taxon>
        <taxon>Vertebrata</taxon>
        <taxon>Euteleostomi</taxon>
        <taxon>Archelosauria</taxon>
        <taxon>Archosauria</taxon>
        <taxon>Dinosauria</taxon>
        <taxon>Saurischia</taxon>
        <taxon>Theropoda</taxon>
        <taxon>Coelurosauria</taxon>
        <taxon>Aves</taxon>
        <taxon>Neognathae</taxon>
        <taxon>Neoaves</taxon>
        <taxon>Telluraves</taxon>
        <taxon>Coraciimorphae</taxon>
        <taxon>Bucerotiformes</taxon>
        <taxon>Bucerotidae</taxon>
        <taxon>Buceros</taxon>
    </lineage>
</organism>
<dbReference type="Proteomes" id="UP000054064">
    <property type="component" value="Unassembled WGS sequence"/>
</dbReference>
<name>A0A091HIV7_BUCRH</name>
<evidence type="ECO:0000256" key="1">
    <source>
        <dbReference type="SAM" id="MobiDB-lite"/>
    </source>
</evidence>
<feature type="non-terminal residue" evidence="2">
    <location>
        <position position="228"/>
    </location>
</feature>
<evidence type="ECO:0000313" key="3">
    <source>
        <dbReference type="Proteomes" id="UP000054064"/>
    </source>
</evidence>
<feature type="region of interest" description="Disordered" evidence="1">
    <location>
        <begin position="95"/>
        <end position="126"/>
    </location>
</feature>
<accession>A0A091HIV7</accession>
<feature type="non-terminal residue" evidence="2">
    <location>
        <position position="1"/>
    </location>
</feature>
<sequence length="228" mass="25827">PQMDERNETLKEKLISRLQFEPGRAEVLLMAKGRYIVCEPADSSEKDNSELSSSVEKKYRILRTAVYRASTERKHKATIEEEGVCSGNVLSRVRKEEQEEPVCQPTSASEHETMSSKRSTTKPASLVSKNENVKKTLLSPSACTGVQHGFGTLPSSSEHENMRNTELQTADLEQSCHKKTCEQPKVERSSEKPLRTKVHSYDRTEPNDDDVIMHILRLRGKLGWQTKL</sequence>
<proteinExistence type="predicted"/>
<protein>
    <submittedName>
        <fullName evidence="2">Uncharacterized protein</fullName>
    </submittedName>
</protein>